<proteinExistence type="predicted"/>
<dbReference type="SUPFAM" id="SSF53254">
    <property type="entry name" value="Phosphoglycerate mutase-like"/>
    <property type="match status" value="1"/>
</dbReference>
<dbReference type="Gene3D" id="3.40.50.1240">
    <property type="entry name" value="Phosphoglycerate mutase-like"/>
    <property type="match status" value="1"/>
</dbReference>
<dbReference type="AlphaFoldDB" id="A0A919H412"/>
<dbReference type="Pfam" id="PF00300">
    <property type="entry name" value="His_Phos_1"/>
    <property type="match status" value="1"/>
</dbReference>
<comment type="caution">
    <text evidence="1">The sequence shown here is derived from an EMBL/GenBank/DDBJ whole genome shotgun (WGS) entry which is preliminary data.</text>
</comment>
<protein>
    <submittedName>
        <fullName evidence="1">Uncharacterized protein</fullName>
    </submittedName>
</protein>
<gene>
    <name evidence="1" type="ORF">Sxan_60810</name>
</gene>
<dbReference type="EMBL" id="BNEE01000006">
    <property type="protein sequence ID" value="GHI88717.1"/>
    <property type="molecule type" value="Genomic_DNA"/>
</dbReference>
<organism evidence="1 2">
    <name type="scientific">Streptomyces xanthophaeus</name>
    <dbReference type="NCBI Taxonomy" id="67385"/>
    <lineage>
        <taxon>Bacteria</taxon>
        <taxon>Bacillati</taxon>
        <taxon>Actinomycetota</taxon>
        <taxon>Actinomycetes</taxon>
        <taxon>Kitasatosporales</taxon>
        <taxon>Streptomycetaceae</taxon>
        <taxon>Streptomyces</taxon>
    </lineage>
</organism>
<accession>A0A919H412</accession>
<dbReference type="Proteomes" id="UP000600026">
    <property type="component" value="Unassembled WGS sequence"/>
</dbReference>
<reference evidence="1" key="1">
    <citation type="submission" date="2020-09" db="EMBL/GenBank/DDBJ databases">
        <title>Whole genome shotgun sequence of Streptomyces xanthophaeus NBRC 12829.</title>
        <authorList>
            <person name="Komaki H."/>
            <person name="Tamura T."/>
        </authorList>
    </citation>
    <scope>NUCLEOTIDE SEQUENCE</scope>
    <source>
        <strain evidence="1">NBRC 12829</strain>
    </source>
</reference>
<sequence length="151" mass="16189">MNPSSVRVHLVTPGPDAALREHRFGAGGPYGLDTGLWAGRTLEEVAAEDPAGVRSWLTDPAYAPPGGESVEELVARAGSWLDGLEPGTHRVEAEQAFVRAAVVHALELPPQVFWRLDARPRTLTELSGRAGRWNLRLGKPAPEGEPVTEGT</sequence>
<dbReference type="RefSeq" id="WP_031141089.1">
    <property type="nucleotide sequence ID" value="NZ_BNEE01000006.1"/>
</dbReference>
<dbReference type="OrthoDB" id="7502553at2"/>
<name>A0A919H412_9ACTN</name>
<evidence type="ECO:0000313" key="2">
    <source>
        <dbReference type="Proteomes" id="UP000600026"/>
    </source>
</evidence>
<dbReference type="InterPro" id="IPR013078">
    <property type="entry name" value="His_Pase_superF_clade-1"/>
</dbReference>
<evidence type="ECO:0000313" key="1">
    <source>
        <dbReference type="EMBL" id="GHI88717.1"/>
    </source>
</evidence>
<dbReference type="InterPro" id="IPR029033">
    <property type="entry name" value="His_PPase_superfam"/>
</dbReference>
<keyword evidence="2" id="KW-1185">Reference proteome</keyword>